<proteinExistence type="predicted"/>
<feature type="region of interest" description="Disordered" evidence="1">
    <location>
        <begin position="1"/>
        <end position="81"/>
    </location>
</feature>
<dbReference type="InParanoid" id="A0A1J7J583"/>
<evidence type="ECO:0000256" key="1">
    <source>
        <dbReference type="SAM" id="MobiDB-lite"/>
    </source>
</evidence>
<protein>
    <recommendedName>
        <fullName evidence="4">SMP domain-containing protein</fullName>
    </recommendedName>
</protein>
<keyword evidence="3" id="KW-1185">Reference proteome</keyword>
<dbReference type="AlphaFoldDB" id="A0A1J7J583"/>
<dbReference type="EMBL" id="KV875102">
    <property type="protein sequence ID" value="OIW24976.1"/>
    <property type="molecule type" value="Genomic_DNA"/>
</dbReference>
<feature type="compositionally biased region" description="Polar residues" evidence="1">
    <location>
        <begin position="65"/>
        <end position="81"/>
    </location>
</feature>
<feature type="compositionally biased region" description="Basic and acidic residues" evidence="1">
    <location>
        <begin position="1"/>
        <end position="11"/>
    </location>
</feature>
<evidence type="ECO:0008006" key="4">
    <source>
        <dbReference type="Google" id="ProtNLM"/>
    </source>
</evidence>
<name>A0A1J7J583_9PEZI</name>
<sequence>MPRHEMTKSDSSRVQSSQAKSGGDISSGGFAARAQAAGDRWAASQTTRASSQTTRASGFTGGTSGSNQPSTGTSATSETKK</sequence>
<evidence type="ECO:0000313" key="3">
    <source>
        <dbReference type="Proteomes" id="UP000182658"/>
    </source>
</evidence>
<dbReference type="Proteomes" id="UP000182658">
    <property type="component" value="Unassembled WGS sequence"/>
</dbReference>
<reference evidence="2 3" key="1">
    <citation type="submission" date="2016-10" db="EMBL/GenBank/DDBJ databases">
        <title>Draft genome sequence of Coniochaeta ligniaria NRRL30616, a lignocellulolytic fungus for bioabatement of inhibitors in plant biomass hydrolysates.</title>
        <authorList>
            <consortium name="DOE Joint Genome Institute"/>
            <person name="Jimenez D.J."/>
            <person name="Hector R.E."/>
            <person name="Riley R."/>
            <person name="Sun H."/>
            <person name="Grigoriev I.V."/>
            <person name="Van Elsas J.D."/>
            <person name="Nichols N.N."/>
        </authorList>
    </citation>
    <scope>NUCLEOTIDE SEQUENCE [LARGE SCALE GENOMIC DNA]</scope>
    <source>
        <strain evidence="2 3">NRRL 30616</strain>
    </source>
</reference>
<accession>A0A1J7J583</accession>
<organism evidence="2 3">
    <name type="scientific">Coniochaeta ligniaria NRRL 30616</name>
    <dbReference type="NCBI Taxonomy" id="1408157"/>
    <lineage>
        <taxon>Eukaryota</taxon>
        <taxon>Fungi</taxon>
        <taxon>Dikarya</taxon>
        <taxon>Ascomycota</taxon>
        <taxon>Pezizomycotina</taxon>
        <taxon>Sordariomycetes</taxon>
        <taxon>Sordariomycetidae</taxon>
        <taxon>Coniochaetales</taxon>
        <taxon>Coniochaetaceae</taxon>
        <taxon>Coniochaeta</taxon>
    </lineage>
</organism>
<evidence type="ECO:0000313" key="2">
    <source>
        <dbReference type="EMBL" id="OIW24976.1"/>
    </source>
</evidence>
<gene>
    <name evidence="2" type="ORF">CONLIGDRAFT_77103</name>
</gene>
<feature type="compositionally biased region" description="Low complexity" evidence="1">
    <location>
        <begin position="27"/>
        <end position="57"/>
    </location>
</feature>